<evidence type="ECO:0000256" key="1">
    <source>
        <dbReference type="ARBA" id="ARBA00010699"/>
    </source>
</evidence>
<dbReference type="InterPro" id="IPR044135">
    <property type="entry name" value="Met-tRNA-FMT_C"/>
</dbReference>
<organism evidence="6 7">
    <name type="scientific">Xylanibacter oryzae DSM 17970</name>
    <dbReference type="NCBI Taxonomy" id="915438"/>
    <lineage>
        <taxon>Bacteria</taxon>
        <taxon>Pseudomonadati</taxon>
        <taxon>Bacteroidota</taxon>
        <taxon>Bacteroidia</taxon>
        <taxon>Bacteroidales</taxon>
        <taxon>Prevotellaceae</taxon>
        <taxon>Xylanibacter</taxon>
    </lineage>
</organism>
<comment type="similarity">
    <text evidence="1">Belongs to the Fmt family.</text>
</comment>
<evidence type="ECO:0000259" key="4">
    <source>
        <dbReference type="Pfam" id="PF00551"/>
    </source>
</evidence>
<dbReference type="SUPFAM" id="SSF50486">
    <property type="entry name" value="FMT C-terminal domain-like"/>
    <property type="match status" value="1"/>
</dbReference>
<dbReference type="InterPro" id="IPR005793">
    <property type="entry name" value="Formyl_trans_C"/>
</dbReference>
<dbReference type="Pfam" id="PF00551">
    <property type="entry name" value="Formyl_trans_N"/>
    <property type="match status" value="1"/>
</dbReference>
<protein>
    <submittedName>
        <fullName evidence="6">Methionyl-tRNA formyltransferase</fullName>
    </submittedName>
</protein>
<feature type="domain" description="Formyl transferase N-terminal" evidence="4">
    <location>
        <begin position="50"/>
        <end position="147"/>
    </location>
</feature>
<dbReference type="RefSeq" id="WP_036876186.1">
    <property type="nucleotide sequence ID" value="NZ_KK073873.1"/>
</dbReference>
<dbReference type="EMBL" id="JFBS01000001">
    <property type="protein sequence ID" value="EXG77862.1"/>
    <property type="molecule type" value="Genomic_DNA"/>
</dbReference>
<gene>
    <name evidence="6" type="ORF">XylorDRAFT_0212</name>
</gene>
<keyword evidence="3" id="KW-0648">Protein biosynthesis</keyword>
<dbReference type="CDD" id="cd08704">
    <property type="entry name" value="Met_tRNA_FMT_C"/>
    <property type="match status" value="1"/>
</dbReference>
<sequence>MNIGIIANSASMFPLIYQLAANRLQVEVFYSLSHDQNVNQRVMGFLSHVKIPYTEEKNVNVDVYKWLDNHHFDACFILGYGHLLNTDKLGSLLPIIFNIHFGLLPDYRGPSPVFWQLKKGVEHLGVSIHQLSPKFDDGPVIWNKEIQNKDYFNCETANQYLSNVCIEGVFFILNLLANHIPVVGKKMNSQHQAYYHKPILNDIFIQWDKMGAKEICDLVRACNPWNRGAITCLNGHEIKLLDAIISINKPKDEAVAGEIVGDNELLTIRTCDNLNINVNMIFYSDSYVPSYNCRYYGIVKGIIIGK</sequence>
<dbReference type="SUPFAM" id="SSF53328">
    <property type="entry name" value="Formyltransferase"/>
    <property type="match status" value="1"/>
</dbReference>
<dbReference type="PANTHER" id="PTHR11138:SF5">
    <property type="entry name" value="METHIONYL-TRNA FORMYLTRANSFERASE, MITOCHONDRIAL"/>
    <property type="match status" value="1"/>
</dbReference>
<evidence type="ECO:0000313" key="6">
    <source>
        <dbReference type="EMBL" id="EXG77862.1"/>
    </source>
</evidence>
<dbReference type="Proteomes" id="UP000243438">
    <property type="component" value="Unassembled WGS sequence"/>
</dbReference>
<evidence type="ECO:0000256" key="3">
    <source>
        <dbReference type="ARBA" id="ARBA00022917"/>
    </source>
</evidence>
<dbReference type="Pfam" id="PF02911">
    <property type="entry name" value="Formyl_trans_C"/>
    <property type="match status" value="1"/>
</dbReference>
<name>A0ABN0RUD5_9BACT</name>
<keyword evidence="7" id="KW-1185">Reference proteome</keyword>
<evidence type="ECO:0000259" key="5">
    <source>
        <dbReference type="Pfam" id="PF02911"/>
    </source>
</evidence>
<dbReference type="InterPro" id="IPR002376">
    <property type="entry name" value="Formyl_transf_N"/>
</dbReference>
<feature type="domain" description="Formyl transferase C-terminal" evidence="5">
    <location>
        <begin position="202"/>
        <end position="273"/>
    </location>
</feature>
<comment type="caution">
    <text evidence="6">The sequence shown here is derived from an EMBL/GenBank/DDBJ whole genome shotgun (WGS) entry which is preliminary data.</text>
</comment>
<dbReference type="PANTHER" id="PTHR11138">
    <property type="entry name" value="METHIONYL-TRNA FORMYLTRANSFERASE"/>
    <property type="match status" value="1"/>
</dbReference>
<dbReference type="InterPro" id="IPR011034">
    <property type="entry name" value="Formyl_transferase-like_C_sf"/>
</dbReference>
<dbReference type="Gene3D" id="3.40.50.12230">
    <property type="match status" value="1"/>
</dbReference>
<proteinExistence type="inferred from homology"/>
<reference evidence="6" key="1">
    <citation type="submission" date="2013-07" db="EMBL/GenBank/DDBJ databases">
        <authorList>
            <consortium name="DOE Joint Genome Institute"/>
            <person name="Anderson I."/>
            <person name="Huntemann M."/>
            <person name="Han J."/>
            <person name="Chen A."/>
            <person name="Kyrpides N."/>
            <person name="Mavromatis K."/>
            <person name="Markowitz V."/>
            <person name="Palaniappan K."/>
            <person name="Ivanova N."/>
            <person name="Schaumberg A."/>
            <person name="Pati A."/>
            <person name="Liolios K."/>
            <person name="Nordberg H.P."/>
            <person name="Cantor M.N."/>
            <person name="Hua S.X."/>
            <person name="Woyke T."/>
        </authorList>
    </citation>
    <scope>NUCLEOTIDE SEQUENCE [LARGE SCALE GENOMIC DNA]</scope>
    <source>
        <strain evidence="6">DSM 17970</strain>
    </source>
</reference>
<dbReference type="InterPro" id="IPR036477">
    <property type="entry name" value="Formyl_transf_N_sf"/>
</dbReference>
<evidence type="ECO:0000256" key="2">
    <source>
        <dbReference type="ARBA" id="ARBA00022679"/>
    </source>
</evidence>
<keyword evidence="2" id="KW-0808">Transferase</keyword>
<accession>A0ABN0RUD5</accession>
<evidence type="ECO:0000313" key="7">
    <source>
        <dbReference type="Proteomes" id="UP000243438"/>
    </source>
</evidence>